<gene>
    <name evidence="2" type="ordered locus">Hlac_1412</name>
</gene>
<dbReference type="eggNOG" id="arCOG00839">
    <property type="taxonomic scope" value="Archaea"/>
</dbReference>
<evidence type="ECO:0000313" key="3">
    <source>
        <dbReference type="Proteomes" id="UP000000740"/>
    </source>
</evidence>
<keyword evidence="3" id="KW-1185">Reference proteome</keyword>
<dbReference type="InterPro" id="IPR016181">
    <property type="entry name" value="Acyl_CoA_acyltransferase"/>
</dbReference>
<dbReference type="InterPro" id="IPR000182">
    <property type="entry name" value="GNAT_dom"/>
</dbReference>
<organism evidence="2 3">
    <name type="scientific">Halorubrum lacusprofundi (strain ATCC 49239 / DSM 5036 / JCM 8891 / ACAM 34)</name>
    <dbReference type="NCBI Taxonomy" id="416348"/>
    <lineage>
        <taxon>Archaea</taxon>
        <taxon>Methanobacteriati</taxon>
        <taxon>Methanobacteriota</taxon>
        <taxon>Stenosarchaea group</taxon>
        <taxon>Halobacteria</taxon>
        <taxon>Halobacteriales</taxon>
        <taxon>Haloferacaceae</taxon>
        <taxon>Halorubrum</taxon>
    </lineage>
</organism>
<protein>
    <submittedName>
        <fullName evidence="2">GCN5-related N-acetyltransferase</fullName>
    </submittedName>
</protein>
<proteinExistence type="predicted"/>
<dbReference type="KEGG" id="hla:Hlac_1412"/>
<dbReference type="SUPFAM" id="SSF55729">
    <property type="entry name" value="Acyl-CoA N-acyltransferases (Nat)"/>
    <property type="match status" value="1"/>
</dbReference>
<dbReference type="NCBIfam" id="NF040501">
    <property type="entry name" value="resist_ArsN2"/>
    <property type="match status" value="1"/>
</dbReference>
<dbReference type="Gene3D" id="3.40.630.30">
    <property type="match status" value="1"/>
</dbReference>
<sequence>MSNRTLRLQRADEETIAYVETLLDKNGLPSDDVEPGRNRFYIGYDGDTRVGVGGVERHGTDGLLRSVVIERSARGNRYGTALCEALESKVEADGVERLYLLTTTAAEFFGDCGYVETDRTTAPNAIRQTAEFDELCPVTATCMVKSL</sequence>
<dbReference type="HOGENOM" id="CLU_120387_0_0_2"/>
<evidence type="ECO:0000313" key="2">
    <source>
        <dbReference type="EMBL" id="ACM57000.1"/>
    </source>
</evidence>
<name>B9LNR2_HALLT</name>
<accession>B9LNR2</accession>
<dbReference type="GO" id="GO:0016747">
    <property type="term" value="F:acyltransferase activity, transferring groups other than amino-acyl groups"/>
    <property type="evidence" value="ECO:0007669"/>
    <property type="project" value="InterPro"/>
</dbReference>
<dbReference type="EMBL" id="CP001365">
    <property type="protein sequence ID" value="ACM57000.1"/>
    <property type="molecule type" value="Genomic_DNA"/>
</dbReference>
<dbReference type="AlphaFoldDB" id="B9LNR2"/>
<dbReference type="Pfam" id="PF13508">
    <property type="entry name" value="Acetyltransf_7"/>
    <property type="match status" value="1"/>
</dbReference>
<dbReference type="Proteomes" id="UP000000740">
    <property type="component" value="Chromosome 1"/>
</dbReference>
<dbReference type="RefSeq" id="WP_015910142.1">
    <property type="nucleotide sequence ID" value="NC_012029.1"/>
</dbReference>
<evidence type="ECO:0000259" key="1">
    <source>
        <dbReference type="PROSITE" id="PS51186"/>
    </source>
</evidence>
<reference evidence="2 3" key="1">
    <citation type="journal article" date="2016" name="Stand. Genomic Sci.">
        <title>Complete genome sequence of the Antarctic Halorubrum lacusprofundi type strain ACAM 34.</title>
        <authorList>
            <person name="Anderson I.J."/>
            <person name="DasSarma P."/>
            <person name="Lucas S."/>
            <person name="Copeland A."/>
            <person name="Lapidus A."/>
            <person name="Del Rio T.G."/>
            <person name="Tice H."/>
            <person name="Dalin E."/>
            <person name="Bruce D.C."/>
            <person name="Goodwin L."/>
            <person name="Pitluck S."/>
            <person name="Sims D."/>
            <person name="Brettin T.S."/>
            <person name="Detter J.C."/>
            <person name="Han C.S."/>
            <person name="Larimer F."/>
            <person name="Hauser L."/>
            <person name="Land M."/>
            <person name="Ivanova N."/>
            <person name="Richardson P."/>
            <person name="Cavicchioli R."/>
            <person name="DasSarma S."/>
            <person name="Woese C.R."/>
            <person name="Kyrpides N.C."/>
        </authorList>
    </citation>
    <scope>NUCLEOTIDE SEQUENCE [LARGE SCALE GENOMIC DNA]</scope>
    <source>
        <strain evidence="3">ATCC 49239 / DSM 5036 / JCM 8891 / ACAM 34</strain>
    </source>
</reference>
<dbReference type="CDD" id="cd04301">
    <property type="entry name" value="NAT_SF"/>
    <property type="match status" value="1"/>
</dbReference>
<feature type="domain" description="N-acetyltransferase" evidence="1">
    <location>
        <begin position="1"/>
        <end position="147"/>
    </location>
</feature>
<dbReference type="GeneID" id="7400731"/>
<dbReference type="PROSITE" id="PS51186">
    <property type="entry name" value="GNAT"/>
    <property type="match status" value="1"/>
</dbReference>